<feature type="non-terminal residue" evidence="1">
    <location>
        <position position="138"/>
    </location>
</feature>
<dbReference type="Proteomes" id="UP001196413">
    <property type="component" value="Unassembled WGS sequence"/>
</dbReference>
<evidence type="ECO:0000313" key="1">
    <source>
        <dbReference type="EMBL" id="KAJ1364871.1"/>
    </source>
</evidence>
<reference evidence="1" key="1">
    <citation type="submission" date="2021-06" db="EMBL/GenBank/DDBJ databases">
        <title>Parelaphostrongylus tenuis whole genome reference sequence.</title>
        <authorList>
            <person name="Garwood T.J."/>
            <person name="Larsen P.A."/>
            <person name="Fountain-Jones N.M."/>
            <person name="Garbe J.R."/>
            <person name="Macchietto M.G."/>
            <person name="Kania S.A."/>
            <person name="Gerhold R.W."/>
            <person name="Richards J.E."/>
            <person name="Wolf T.M."/>
        </authorList>
    </citation>
    <scope>NUCLEOTIDE SEQUENCE</scope>
    <source>
        <strain evidence="1">MNPRO001-30</strain>
        <tissue evidence="1">Meninges</tissue>
    </source>
</reference>
<organism evidence="1 2">
    <name type="scientific">Parelaphostrongylus tenuis</name>
    <name type="common">Meningeal worm</name>
    <dbReference type="NCBI Taxonomy" id="148309"/>
    <lineage>
        <taxon>Eukaryota</taxon>
        <taxon>Metazoa</taxon>
        <taxon>Ecdysozoa</taxon>
        <taxon>Nematoda</taxon>
        <taxon>Chromadorea</taxon>
        <taxon>Rhabditida</taxon>
        <taxon>Rhabditina</taxon>
        <taxon>Rhabditomorpha</taxon>
        <taxon>Strongyloidea</taxon>
        <taxon>Metastrongylidae</taxon>
        <taxon>Parelaphostrongylus</taxon>
    </lineage>
</organism>
<proteinExistence type="predicted"/>
<keyword evidence="2" id="KW-1185">Reference proteome</keyword>
<accession>A0AAD5QXQ1</accession>
<name>A0AAD5QXQ1_PARTN</name>
<gene>
    <name evidence="1" type="ORF">KIN20_025059</name>
</gene>
<comment type="caution">
    <text evidence="1">The sequence shown here is derived from an EMBL/GenBank/DDBJ whole genome shotgun (WGS) entry which is preliminary data.</text>
</comment>
<dbReference type="EMBL" id="JAHQIW010005084">
    <property type="protein sequence ID" value="KAJ1364871.1"/>
    <property type="molecule type" value="Genomic_DNA"/>
</dbReference>
<sequence>RSNDVVRFLEKIVETDLDCQNEAHLSLRDLFVKKFGRSRNSRCESYEPGRVSTLAGRCIRATIASFCFKRQPECVRATQRLLPFNWQPRDVPHRIWAMSPIDPTTRKFKVAFGYNKHKLLVDFTDQMLLILIMQQKDT</sequence>
<dbReference type="AlphaFoldDB" id="A0AAD5QXQ1"/>
<protein>
    <submittedName>
        <fullName evidence="1">Uncharacterized protein</fullName>
    </submittedName>
</protein>
<evidence type="ECO:0000313" key="2">
    <source>
        <dbReference type="Proteomes" id="UP001196413"/>
    </source>
</evidence>